<dbReference type="InterPro" id="IPR006860">
    <property type="entry name" value="FecR"/>
</dbReference>
<dbReference type="Gene3D" id="3.55.50.30">
    <property type="match status" value="1"/>
</dbReference>
<dbReference type="Pfam" id="PF04773">
    <property type="entry name" value="FecR"/>
    <property type="match status" value="1"/>
</dbReference>
<dbReference type="AlphaFoldDB" id="A0A009HUV7"/>
<name>A0A009HUV7_ACIB9</name>
<dbReference type="PIRSF" id="PIRSF018266">
    <property type="entry name" value="FecR"/>
    <property type="match status" value="1"/>
</dbReference>
<evidence type="ECO:0000259" key="2">
    <source>
        <dbReference type="Pfam" id="PF04773"/>
    </source>
</evidence>
<comment type="caution">
    <text evidence="3">The sequence shown here is derived from an EMBL/GenBank/DDBJ whole genome shotgun (WGS) entry which is preliminary data.</text>
</comment>
<keyword evidence="1" id="KW-1133">Transmembrane helix</keyword>
<dbReference type="PANTHER" id="PTHR30273">
    <property type="entry name" value="PERIPLASMIC SIGNAL SENSOR AND SIGMA FACTOR ACTIVATOR FECR-RELATED"/>
    <property type="match status" value="1"/>
</dbReference>
<keyword evidence="1" id="KW-0812">Transmembrane</keyword>
<gene>
    <name evidence="3" type="ORF">J512_1052</name>
</gene>
<feature type="transmembrane region" description="Helical" evidence="1">
    <location>
        <begin position="93"/>
        <end position="111"/>
    </location>
</feature>
<evidence type="ECO:0000313" key="3">
    <source>
        <dbReference type="EMBL" id="EXB06815.1"/>
    </source>
</evidence>
<keyword evidence="1" id="KW-0472">Membrane</keyword>
<evidence type="ECO:0000313" key="4">
    <source>
        <dbReference type="Proteomes" id="UP000020595"/>
    </source>
</evidence>
<sequence length="338" mass="37755">MAMDKSKYHQLVEEAAHWIVQLSSDDESSRKTAKQKFEEWKKTSEQHRQVAADIEQCIGSIQKLSQTSGHKKVTKVALKAGLNSGKAYKHLRAGTAFAVVFVAMSGALFYLTDTTVAYVTADIQGQSGQWTTQTLPDGSRLILRGKSAVNLDFKTNQRVVELVQGQIYVDVAKDKTRPFLVKTSHGQIQALGTAFSVSYDPSATELKMLHSKVKVEATQVKTTQLHATRQAIVEAGQAIKMDQNGVQKLPELNVYNEQQKWQKHQLMVENLPLNQVLQELDRNYKGKIIFNDAALQHVRVNAVLPLDQTTESLKLLATVFPDLKIKQITPFVVMVSLK</sequence>
<protein>
    <submittedName>
        <fullName evidence="3">FecR family protein</fullName>
    </submittedName>
</protein>
<organism evidence="3 4">
    <name type="scientific">Acinetobacter baumannii (strain 1295743)</name>
    <dbReference type="NCBI Taxonomy" id="1310613"/>
    <lineage>
        <taxon>Bacteria</taxon>
        <taxon>Pseudomonadati</taxon>
        <taxon>Pseudomonadota</taxon>
        <taxon>Gammaproteobacteria</taxon>
        <taxon>Moraxellales</taxon>
        <taxon>Moraxellaceae</taxon>
        <taxon>Acinetobacter</taxon>
        <taxon>Acinetobacter calcoaceticus/baumannii complex</taxon>
    </lineage>
</organism>
<evidence type="ECO:0000256" key="1">
    <source>
        <dbReference type="SAM" id="Phobius"/>
    </source>
</evidence>
<dbReference type="EMBL" id="JEWH01000008">
    <property type="protein sequence ID" value="EXB06815.1"/>
    <property type="molecule type" value="Genomic_DNA"/>
</dbReference>
<dbReference type="PATRIC" id="fig|1310613.3.peg.1005"/>
<dbReference type="Gene3D" id="2.60.120.1440">
    <property type="match status" value="1"/>
</dbReference>
<accession>A0A009HUV7</accession>
<reference evidence="3 4" key="1">
    <citation type="submission" date="2014-02" db="EMBL/GenBank/DDBJ databases">
        <title>Comparative genomics and transcriptomics to identify genetic mechanisms underlying the emergence of carbapenem resistant Acinetobacter baumannii (CRAb).</title>
        <authorList>
            <person name="Harris A.D."/>
            <person name="Johnson K.J."/>
            <person name="George J."/>
            <person name="Shefchek K."/>
            <person name="Daugherty S.C."/>
            <person name="Parankush S."/>
            <person name="Sadzewicz L."/>
            <person name="Tallon L."/>
            <person name="Sengamalay N."/>
            <person name="Hazen T.H."/>
            <person name="Rasko D.A."/>
        </authorList>
    </citation>
    <scope>NUCLEOTIDE SEQUENCE [LARGE SCALE GENOMIC DNA]</scope>
    <source>
        <strain evidence="3 4">1295743</strain>
    </source>
</reference>
<dbReference type="GO" id="GO:0016989">
    <property type="term" value="F:sigma factor antagonist activity"/>
    <property type="evidence" value="ECO:0007669"/>
    <property type="project" value="TreeGrafter"/>
</dbReference>
<dbReference type="Proteomes" id="UP000020595">
    <property type="component" value="Unassembled WGS sequence"/>
</dbReference>
<dbReference type="InterPro" id="IPR012373">
    <property type="entry name" value="Ferrdict_sens_TM"/>
</dbReference>
<feature type="domain" description="FecR protein" evidence="2">
    <location>
        <begin position="124"/>
        <end position="214"/>
    </location>
</feature>
<proteinExistence type="predicted"/>
<dbReference type="PANTHER" id="PTHR30273:SF2">
    <property type="entry name" value="PROTEIN FECR"/>
    <property type="match status" value="1"/>
</dbReference>
<dbReference type="RefSeq" id="WP_032050863.1">
    <property type="nucleotide sequence ID" value="NZ_JEWH01000008.1"/>
</dbReference>